<feature type="region of interest" description="Disordered" evidence="7">
    <location>
        <begin position="187"/>
        <end position="230"/>
    </location>
</feature>
<dbReference type="InterPro" id="IPR010201">
    <property type="entry name" value="HflK"/>
</dbReference>
<keyword evidence="9" id="KW-0645">Protease</keyword>
<proteinExistence type="inferred from homology"/>
<dbReference type="InterPro" id="IPR050710">
    <property type="entry name" value="Band7/mec-2_domain"/>
</dbReference>
<protein>
    <submittedName>
        <fullName evidence="9">Modulator of FtsH protease HflK</fullName>
    </submittedName>
</protein>
<keyword evidence="6" id="KW-0175">Coiled coil</keyword>
<feature type="coiled-coil region" evidence="6">
    <location>
        <begin position="77"/>
        <end position="104"/>
    </location>
</feature>
<feature type="domain" description="Band 7" evidence="8">
    <location>
        <begin position="6"/>
        <end position="102"/>
    </location>
</feature>
<dbReference type="InterPro" id="IPR001107">
    <property type="entry name" value="Band_7"/>
</dbReference>
<dbReference type="SUPFAM" id="SSF117892">
    <property type="entry name" value="Band 7/SPFH domain"/>
    <property type="match status" value="1"/>
</dbReference>
<evidence type="ECO:0000256" key="3">
    <source>
        <dbReference type="ARBA" id="ARBA00022692"/>
    </source>
</evidence>
<keyword evidence="5" id="KW-0472">Membrane</keyword>
<dbReference type="PANTHER" id="PTHR43327:SF2">
    <property type="entry name" value="MODULATOR OF FTSH PROTEASE HFLK"/>
    <property type="match status" value="1"/>
</dbReference>
<evidence type="ECO:0000256" key="2">
    <source>
        <dbReference type="ARBA" id="ARBA00006971"/>
    </source>
</evidence>
<evidence type="ECO:0000259" key="8">
    <source>
        <dbReference type="Pfam" id="PF01145"/>
    </source>
</evidence>
<feature type="compositionally biased region" description="Low complexity" evidence="7">
    <location>
        <begin position="187"/>
        <end position="217"/>
    </location>
</feature>
<evidence type="ECO:0000256" key="1">
    <source>
        <dbReference type="ARBA" id="ARBA00004370"/>
    </source>
</evidence>
<dbReference type="AlphaFoldDB" id="A0A1J5QZA3"/>
<dbReference type="EMBL" id="MLJW01000346">
    <property type="protein sequence ID" value="OIQ89049.1"/>
    <property type="molecule type" value="Genomic_DNA"/>
</dbReference>
<comment type="subcellular location">
    <subcellularLocation>
        <location evidence="1">Membrane</location>
    </subcellularLocation>
</comment>
<evidence type="ECO:0000256" key="4">
    <source>
        <dbReference type="ARBA" id="ARBA00022989"/>
    </source>
</evidence>
<sequence length="230" mass="24548">MAYLYAQRDPAALVHDAAANARRAVLGGMTLTQALAAPQDALADALRKRIHAALEHARIGVALVDVTLKGVRVPTPVQGAFDDEQKAQQQREALQRDARAYAADVVPRAQAQAAQMIEQAQVYAQRVVTRAQGDSARFELVLKQYRKAPEVTREALYLQTMQDILGRVTKVVVPHGSVIQLPAPRASAAAAEPAAPPASAASAASAPAPAASLPRPSDSLRDSLRERAFR</sequence>
<reference evidence="9" key="1">
    <citation type="submission" date="2016-10" db="EMBL/GenBank/DDBJ databases">
        <title>Sequence of Gallionella enrichment culture.</title>
        <authorList>
            <person name="Poehlein A."/>
            <person name="Muehling M."/>
            <person name="Daniel R."/>
        </authorList>
    </citation>
    <scope>NUCLEOTIDE SEQUENCE</scope>
</reference>
<dbReference type="InterPro" id="IPR036013">
    <property type="entry name" value="Band_7/SPFH_dom_sf"/>
</dbReference>
<dbReference type="PANTHER" id="PTHR43327">
    <property type="entry name" value="STOMATIN-LIKE PROTEIN 2, MITOCHONDRIAL"/>
    <property type="match status" value="1"/>
</dbReference>
<dbReference type="GO" id="GO:0016020">
    <property type="term" value="C:membrane"/>
    <property type="evidence" value="ECO:0007669"/>
    <property type="project" value="UniProtKB-SubCell"/>
</dbReference>
<evidence type="ECO:0000256" key="6">
    <source>
        <dbReference type="SAM" id="Coils"/>
    </source>
</evidence>
<dbReference type="GO" id="GO:0008233">
    <property type="term" value="F:peptidase activity"/>
    <property type="evidence" value="ECO:0007669"/>
    <property type="project" value="UniProtKB-KW"/>
</dbReference>
<feature type="compositionally biased region" description="Basic and acidic residues" evidence="7">
    <location>
        <begin position="218"/>
        <end position="230"/>
    </location>
</feature>
<keyword evidence="4" id="KW-1133">Transmembrane helix</keyword>
<evidence type="ECO:0000313" key="9">
    <source>
        <dbReference type="EMBL" id="OIQ89049.1"/>
    </source>
</evidence>
<evidence type="ECO:0000256" key="7">
    <source>
        <dbReference type="SAM" id="MobiDB-lite"/>
    </source>
</evidence>
<keyword evidence="3" id="KW-0812">Transmembrane</keyword>
<evidence type="ECO:0000256" key="5">
    <source>
        <dbReference type="ARBA" id="ARBA00023136"/>
    </source>
</evidence>
<dbReference type="CDD" id="cd03404">
    <property type="entry name" value="SPFH_HflK"/>
    <property type="match status" value="1"/>
</dbReference>
<comment type="caution">
    <text evidence="9">The sequence shown here is derived from an EMBL/GenBank/DDBJ whole genome shotgun (WGS) entry which is preliminary data.</text>
</comment>
<organism evidence="9">
    <name type="scientific">mine drainage metagenome</name>
    <dbReference type="NCBI Taxonomy" id="410659"/>
    <lineage>
        <taxon>unclassified sequences</taxon>
        <taxon>metagenomes</taxon>
        <taxon>ecological metagenomes</taxon>
    </lineage>
</organism>
<dbReference type="Pfam" id="PF01145">
    <property type="entry name" value="Band_7"/>
    <property type="match status" value="1"/>
</dbReference>
<accession>A0A1J5QZA3</accession>
<name>A0A1J5QZA3_9ZZZZ</name>
<dbReference type="GO" id="GO:0006508">
    <property type="term" value="P:proteolysis"/>
    <property type="evidence" value="ECO:0007669"/>
    <property type="project" value="UniProtKB-KW"/>
</dbReference>
<comment type="similarity">
    <text evidence="2">Belongs to the band 7/mec-2 family. HflK subfamily.</text>
</comment>
<gene>
    <name evidence="9" type="primary">hflK_18</name>
    <name evidence="9" type="ORF">GALL_290400</name>
</gene>
<dbReference type="Gene3D" id="3.30.479.30">
    <property type="entry name" value="Band 7 domain"/>
    <property type="match status" value="1"/>
</dbReference>
<keyword evidence="9" id="KW-0378">Hydrolase</keyword>